<dbReference type="InterPro" id="IPR051806">
    <property type="entry name" value="HAD-like_SPP"/>
</dbReference>
<dbReference type="Pfam" id="PF00702">
    <property type="entry name" value="Hydrolase"/>
    <property type="match status" value="1"/>
</dbReference>
<evidence type="ECO:0000313" key="1">
    <source>
        <dbReference type="EMBL" id="CAL1701125.1"/>
    </source>
</evidence>
<protein>
    <recommendedName>
        <fullName evidence="3">Phosphatase</fullName>
    </recommendedName>
</protein>
<proteinExistence type="predicted"/>
<dbReference type="InterPro" id="IPR006439">
    <property type="entry name" value="HAD-SF_hydro_IA"/>
</dbReference>
<organism evidence="1 2">
    <name type="scientific">Somion occarium</name>
    <dbReference type="NCBI Taxonomy" id="3059160"/>
    <lineage>
        <taxon>Eukaryota</taxon>
        <taxon>Fungi</taxon>
        <taxon>Dikarya</taxon>
        <taxon>Basidiomycota</taxon>
        <taxon>Agaricomycotina</taxon>
        <taxon>Agaricomycetes</taxon>
        <taxon>Polyporales</taxon>
        <taxon>Cerrenaceae</taxon>
        <taxon>Somion</taxon>
    </lineage>
</organism>
<dbReference type="SUPFAM" id="SSF56784">
    <property type="entry name" value="HAD-like"/>
    <property type="match status" value="1"/>
</dbReference>
<keyword evidence="2" id="KW-1185">Reference proteome</keyword>
<accession>A0ABP1CZQ2</accession>
<evidence type="ECO:0000313" key="2">
    <source>
        <dbReference type="Proteomes" id="UP001497453"/>
    </source>
</evidence>
<name>A0ABP1CZQ2_9APHY</name>
<dbReference type="SFLD" id="SFLDG01135">
    <property type="entry name" value="C1.5.6:_HAD__Beta-PGM__Phospha"/>
    <property type="match status" value="1"/>
</dbReference>
<dbReference type="InterPro" id="IPR036412">
    <property type="entry name" value="HAD-like_sf"/>
</dbReference>
<dbReference type="Gene3D" id="3.40.50.1000">
    <property type="entry name" value="HAD superfamily/HAD-like"/>
    <property type="match status" value="1"/>
</dbReference>
<dbReference type="Proteomes" id="UP001497453">
    <property type="component" value="Chromosome 2"/>
</dbReference>
<dbReference type="EMBL" id="OZ037945">
    <property type="protein sequence ID" value="CAL1701125.1"/>
    <property type="molecule type" value="Genomic_DNA"/>
</dbReference>
<dbReference type="InterPro" id="IPR023198">
    <property type="entry name" value="PGP-like_dom2"/>
</dbReference>
<dbReference type="CDD" id="cd07527">
    <property type="entry name" value="HAD_ScGPP-like"/>
    <property type="match status" value="1"/>
</dbReference>
<dbReference type="PANTHER" id="PTHR43481:SF4">
    <property type="entry name" value="GLYCEROL-1-PHOSPHATE PHOSPHOHYDROLASE 1-RELATED"/>
    <property type="match status" value="1"/>
</dbReference>
<dbReference type="SFLD" id="SFLDG01129">
    <property type="entry name" value="C1.5:_HAD__Beta-PGM__Phosphata"/>
    <property type="match status" value="1"/>
</dbReference>
<evidence type="ECO:0008006" key="3">
    <source>
        <dbReference type="Google" id="ProtNLM"/>
    </source>
</evidence>
<sequence>MPVETLHFDAILFDMDGTLVDSTDGVAGAWHVFSETYPGIDVHDILSSSHGVRTVENLRTHCGVTDPDELEREAMRFEQEIVNAAFKEGRRGIVALPGVREIMAEIAPGGKLPEKRWAICTSATRSYATSALKAAGVPQPDIFVVSEDVEKGKPEPDPYLLGAKKCGVDPAKCLVAEDAPAGVRSGNAAGCKTLAVITSHTREQLEAAKPDYIVKDLSSVTMKLGENGGVDVTINHD</sequence>
<dbReference type="SFLD" id="SFLDS00003">
    <property type="entry name" value="Haloacid_Dehalogenase"/>
    <property type="match status" value="1"/>
</dbReference>
<reference evidence="2" key="1">
    <citation type="submission" date="2024-04" db="EMBL/GenBank/DDBJ databases">
        <authorList>
            <person name="Shaw F."/>
            <person name="Minotto A."/>
        </authorList>
    </citation>
    <scope>NUCLEOTIDE SEQUENCE [LARGE SCALE GENOMIC DNA]</scope>
</reference>
<gene>
    <name evidence="1" type="ORF">GFSPODELE1_LOCUS3440</name>
</gene>
<dbReference type="Gene3D" id="1.10.150.240">
    <property type="entry name" value="Putative phosphatase, domain 2"/>
    <property type="match status" value="1"/>
</dbReference>
<dbReference type="NCBIfam" id="TIGR01509">
    <property type="entry name" value="HAD-SF-IA-v3"/>
    <property type="match status" value="1"/>
</dbReference>
<dbReference type="InterPro" id="IPR023214">
    <property type="entry name" value="HAD_sf"/>
</dbReference>
<dbReference type="PANTHER" id="PTHR43481">
    <property type="entry name" value="FRUCTOSE-1-PHOSPHATE PHOSPHATASE"/>
    <property type="match status" value="1"/>
</dbReference>